<feature type="domain" description="HTH lysR-type" evidence="3">
    <location>
        <begin position="1"/>
        <end position="49"/>
    </location>
</feature>
<gene>
    <name evidence="4" type="ORF">JAO13_39000</name>
</gene>
<dbReference type="InterPro" id="IPR000847">
    <property type="entry name" value="LysR_HTH_N"/>
</dbReference>
<dbReference type="AlphaFoldDB" id="A0A8I1AWN4"/>
<dbReference type="PANTHER" id="PTHR30537:SF5">
    <property type="entry name" value="HTH-TYPE TRANSCRIPTIONAL ACTIVATOR TTDR-RELATED"/>
    <property type="match status" value="1"/>
</dbReference>
<dbReference type="SUPFAM" id="SSF46785">
    <property type="entry name" value="Winged helix' DNA-binding domain"/>
    <property type="match status" value="1"/>
</dbReference>
<evidence type="ECO:0000313" key="4">
    <source>
        <dbReference type="EMBL" id="MBH9702436.1"/>
    </source>
</evidence>
<dbReference type="GO" id="GO:0003700">
    <property type="term" value="F:DNA-binding transcription factor activity"/>
    <property type="evidence" value="ECO:0007669"/>
    <property type="project" value="InterPro"/>
</dbReference>
<dbReference type="Proteomes" id="UP000645612">
    <property type="component" value="Unassembled WGS sequence"/>
</dbReference>
<comment type="caution">
    <text evidence="4">The sequence shown here is derived from an EMBL/GenBank/DDBJ whole genome shotgun (WGS) entry which is preliminary data.</text>
</comment>
<organism evidence="4 5">
    <name type="scientific">Burkholderia cepacia</name>
    <name type="common">Pseudomonas cepacia</name>
    <dbReference type="NCBI Taxonomy" id="292"/>
    <lineage>
        <taxon>Bacteria</taxon>
        <taxon>Pseudomonadati</taxon>
        <taxon>Pseudomonadota</taxon>
        <taxon>Betaproteobacteria</taxon>
        <taxon>Burkholderiales</taxon>
        <taxon>Burkholderiaceae</taxon>
        <taxon>Burkholderia</taxon>
        <taxon>Burkholderia cepacia complex</taxon>
    </lineage>
</organism>
<dbReference type="GO" id="GO:0006351">
    <property type="term" value="P:DNA-templated transcription"/>
    <property type="evidence" value="ECO:0007669"/>
    <property type="project" value="TreeGrafter"/>
</dbReference>
<proteinExistence type="inferred from homology"/>
<comment type="similarity">
    <text evidence="1">Belongs to the LysR transcriptional regulatory family.</text>
</comment>
<feature type="region of interest" description="Disordered" evidence="2">
    <location>
        <begin position="91"/>
        <end position="136"/>
    </location>
</feature>
<evidence type="ECO:0000256" key="2">
    <source>
        <dbReference type="SAM" id="MobiDB-lite"/>
    </source>
</evidence>
<evidence type="ECO:0000313" key="5">
    <source>
        <dbReference type="Proteomes" id="UP000645612"/>
    </source>
</evidence>
<protein>
    <submittedName>
        <fullName evidence="4">LysR family transcriptional regulator</fullName>
    </submittedName>
</protein>
<dbReference type="InterPro" id="IPR036390">
    <property type="entry name" value="WH_DNA-bd_sf"/>
</dbReference>
<dbReference type="RefSeq" id="WP_059710731.1">
    <property type="nucleotide sequence ID" value="NZ_CADDZZ010000012.1"/>
</dbReference>
<evidence type="ECO:0000259" key="3">
    <source>
        <dbReference type="PROSITE" id="PS50931"/>
    </source>
</evidence>
<dbReference type="InterPro" id="IPR036388">
    <property type="entry name" value="WH-like_DNA-bd_sf"/>
</dbReference>
<dbReference type="Gene3D" id="1.10.10.10">
    <property type="entry name" value="Winged helix-like DNA-binding domain superfamily/Winged helix DNA-binding domain"/>
    <property type="match status" value="1"/>
</dbReference>
<accession>A0A8I1AWN4</accession>
<dbReference type="PANTHER" id="PTHR30537">
    <property type="entry name" value="HTH-TYPE TRANSCRIPTIONAL REGULATOR"/>
    <property type="match status" value="1"/>
</dbReference>
<name>A0A8I1AWN4_BURCE</name>
<dbReference type="Pfam" id="PF00126">
    <property type="entry name" value="HTH_1"/>
    <property type="match status" value="1"/>
</dbReference>
<sequence length="136" mass="14145">MNLLEAMRVYVAVVERGGLSGAASELRLDEAQVSERIDCLERYLGCRLLLCREHDDVACSDAGVAFHVCCRRTLSAVEQAIGAAGPHAPAVPDALDAADAHDAPDAPDSGTVHAAARDAAFPPPGAVQVSSTRLSP</sequence>
<evidence type="ECO:0000256" key="1">
    <source>
        <dbReference type="ARBA" id="ARBA00009437"/>
    </source>
</evidence>
<dbReference type="InterPro" id="IPR058163">
    <property type="entry name" value="LysR-type_TF_proteobact-type"/>
</dbReference>
<dbReference type="GO" id="GO:0043565">
    <property type="term" value="F:sequence-specific DNA binding"/>
    <property type="evidence" value="ECO:0007669"/>
    <property type="project" value="TreeGrafter"/>
</dbReference>
<reference evidence="4" key="1">
    <citation type="submission" date="2020-12" db="EMBL/GenBank/DDBJ databases">
        <title>Burkholderia cepacia complex in Mexico.</title>
        <authorList>
            <person name="Estrada P."/>
        </authorList>
    </citation>
    <scope>NUCLEOTIDE SEQUENCE</scope>
    <source>
        <strain evidence="4">871</strain>
    </source>
</reference>
<dbReference type="EMBL" id="JAEDXG010000071">
    <property type="protein sequence ID" value="MBH9702436.1"/>
    <property type="molecule type" value="Genomic_DNA"/>
</dbReference>
<dbReference type="PROSITE" id="PS50931">
    <property type="entry name" value="HTH_LYSR"/>
    <property type="match status" value="1"/>
</dbReference>